<evidence type="ECO:0000259" key="2">
    <source>
        <dbReference type="PROSITE" id="PS51502"/>
    </source>
</evidence>
<reference evidence="3" key="2">
    <citation type="submission" date="2020-09" db="EMBL/GenBank/DDBJ databases">
        <title>Reference genome assembly for Australian Ascochyta lentis isolate Al4.</title>
        <authorList>
            <person name="Lee R.C."/>
            <person name="Farfan-Caceres L.M."/>
            <person name="Debler J.W."/>
            <person name="Williams A.H."/>
            <person name="Henares B.M."/>
        </authorList>
    </citation>
    <scope>NUCLEOTIDE SEQUENCE</scope>
    <source>
        <strain evidence="3">Al4</strain>
    </source>
</reference>
<evidence type="ECO:0000313" key="3">
    <source>
        <dbReference type="EMBL" id="KAF9693841.1"/>
    </source>
</evidence>
<comment type="caution">
    <text evidence="3">The sequence shown here is derived from an EMBL/GenBank/DDBJ whole genome shotgun (WGS) entry which is preliminary data.</text>
</comment>
<organism evidence="3 4">
    <name type="scientific">Ascochyta lentis</name>
    <dbReference type="NCBI Taxonomy" id="205686"/>
    <lineage>
        <taxon>Eukaryota</taxon>
        <taxon>Fungi</taxon>
        <taxon>Dikarya</taxon>
        <taxon>Ascomycota</taxon>
        <taxon>Pezizomycotina</taxon>
        <taxon>Dothideomycetes</taxon>
        <taxon>Pleosporomycetidae</taxon>
        <taxon>Pleosporales</taxon>
        <taxon>Pleosporineae</taxon>
        <taxon>Didymellaceae</taxon>
        <taxon>Ascochyta</taxon>
    </lineage>
</organism>
<evidence type="ECO:0000313" key="4">
    <source>
        <dbReference type="Proteomes" id="UP000651452"/>
    </source>
</evidence>
<dbReference type="OrthoDB" id="1601230at2759"/>
<dbReference type="Gene3D" id="3.30.70.100">
    <property type="match status" value="1"/>
</dbReference>
<reference evidence="3" key="1">
    <citation type="submission" date="2018-12" db="EMBL/GenBank/DDBJ databases">
        <authorList>
            <person name="Syme R.A."/>
            <person name="Farfan-Caceres L."/>
            <person name="Lichtenzveig J."/>
        </authorList>
    </citation>
    <scope>NUCLEOTIDE SEQUENCE</scope>
    <source>
        <strain evidence="3">Al4</strain>
    </source>
</reference>
<dbReference type="InterPro" id="IPR011008">
    <property type="entry name" value="Dimeric_a/b-barrel"/>
</dbReference>
<dbReference type="SMART" id="SM00886">
    <property type="entry name" value="Dabb"/>
    <property type="match status" value="1"/>
</dbReference>
<keyword evidence="4" id="KW-1185">Reference proteome</keyword>
<dbReference type="PANTHER" id="PTHR33178:SF10">
    <property type="entry name" value="STRESS-RESPONSE A_B BARREL DOMAIN-CONTAINING PROTEIN"/>
    <property type="match status" value="1"/>
</dbReference>
<dbReference type="AlphaFoldDB" id="A0A8H7IYE5"/>
<dbReference type="InterPro" id="IPR013097">
    <property type="entry name" value="Dabb"/>
</dbReference>
<dbReference type="Proteomes" id="UP000651452">
    <property type="component" value="Unassembled WGS sequence"/>
</dbReference>
<dbReference type="SUPFAM" id="SSF54909">
    <property type="entry name" value="Dimeric alpha+beta barrel"/>
    <property type="match status" value="1"/>
</dbReference>
<evidence type="ECO:0000256" key="1">
    <source>
        <dbReference type="ARBA" id="ARBA00011738"/>
    </source>
</evidence>
<dbReference type="Pfam" id="PF07876">
    <property type="entry name" value="Dabb"/>
    <property type="match status" value="1"/>
</dbReference>
<accession>A0A8H7IYE5</accession>
<dbReference type="PANTHER" id="PTHR33178">
    <property type="match status" value="1"/>
</dbReference>
<comment type="subunit">
    <text evidence="1">Homodimer.</text>
</comment>
<dbReference type="InterPro" id="IPR044662">
    <property type="entry name" value="HS1/DABB1-like"/>
</dbReference>
<gene>
    <name evidence="3" type="ORF">EKO04_008195</name>
</gene>
<proteinExistence type="predicted"/>
<dbReference type="EMBL" id="RZGK01000015">
    <property type="protein sequence ID" value="KAF9693841.1"/>
    <property type="molecule type" value="Genomic_DNA"/>
</dbReference>
<dbReference type="PROSITE" id="PS51502">
    <property type="entry name" value="S_R_A_B_BARREL"/>
    <property type="match status" value="1"/>
</dbReference>
<feature type="domain" description="Stress-response A/B barrel" evidence="2">
    <location>
        <begin position="45"/>
        <end position="163"/>
    </location>
</feature>
<protein>
    <recommendedName>
        <fullName evidence="2">Stress-response A/B barrel domain-containing protein</fullName>
    </recommendedName>
</protein>
<name>A0A8H7IYE5_9PLEO</name>
<sequence>MLVPRKAFGALTFILCVVGLFIFSNSIVQWSVYLFGNHAPLVPYTTHVVLFKFKETASGIAIKEAQNAPEHIVPRPNMVQITSKFFGLKKACIHPETRRPYVLSITGGKDTSIEDLQNGMSHAFILRFNSNEERDYYVKEDPAHQAFKDTAAAVVENTIVVDFQEGVFTNS</sequence>